<evidence type="ECO:0000313" key="3">
    <source>
        <dbReference type="Proteomes" id="UP000830158"/>
    </source>
</evidence>
<name>A0ABY4NXX6_9PSEU</name>
<dbReference type="Proteomes" id="UP000830158">
    <property type="component" value="Chromosome"/>
</dbReference>
<feature type="region of interest" description="Disordered" evidence="1">
    <location>
        <begin position="52"/>
        <end position="71"/>
    </location>
</feature>
<protein>
    <submittedName>
        <fullName evidence="2">Uncharacterized protein</fullName>
    </submittedName>
</protein>
<organism evidence="2 3">
    <name type="scientific">Amycolatopsis thermalba</name>
    <dbReference type="NCBI Taxonomy" id="944492"/>
    <lineage>
        <taxon>Bacteria</taxon>
        <taxon>Bacillati</taxon>
        <taxon>Actinomycetota</taxon>
        <taxon>Actinomycetes</taxon>
        <taxon>Pseudonocardiales</taxon>
        <taxon>Pseudonocardiaceae</taxon>
        <taxon>Amycolatopsis</taxon>
    </lineage>
</organism>
<gene>
    <name evidence="2" type="ORF">L1857_19850</name>
</gene>
<proteinExistence type="predicted"/>
<dbReference type="RefSeq" id="WP_205413154.1">
    <property type="nucleotide sequence ID" value="NZ_CP091196.1"/>
</dbReference>
<reference evidence="2" key="1">
    <citation type="submission" date="2022-01" db="EMBL/GenBank/DDBJ databases">
        <title>PSI-footprinting approach for the identification of protein synthesis inhibitor producers.</title>
        <authorList>
            <person name="Handel F."/>
            <person name="Kulik A."/>
            <person name="Wex K.W."/>
            <person name="Berscheid A."/>
            <person name="Saur J.S."/>
            <person name="Winkler A."/>
            <person name="Wibberg D."/>
            <person name="Kalinowski J."/>
            <person name="Broetz-Oesterhelt H."/>
            <person name="Mast Y."/>
        </authorList>
    </citation>
    <scope>NUCLEOTIDE SEQUENCE</scope>
    <source>
        <strain evidence="2">KNN 49.3e</strain>
    </source>
</reference>
<keyword evidence="3" id="KW-1185">Reference proteome</keyword>
<sequence length="71" mass="7950">MPPAPQVAGEQLQQWPDHLMAELAWAVPPGEGDLPASAERLFDYHRARPEALRPRARPARPTHALPREPEV</sequence>
<accession>A0ABY4NXX6</accession>
<evidence type="ECO:0000256" key="1">
    <source>
        <dbReference type="SAM" id="MobiDB-lite"/>
    </source>
</evidence>
<evidence type="ECO:0000313" key="2">
    <source>
        <dbReference type="EMBL" id="UQS24903.1"/>
    </source>
</evidence>
<dbReference type="EMBL" id="CP091196">
    <property type="protein sequence ID" value="UQS24903.1"/>
    <property type="molecule type" value="Genomic_DNA"/>
</dbReference>